<organism evidence="3">
    <name type="scientific">Calcidiscus leptoporus</name>
    <dbReference type="NCBI Taxonomy" id="127549"/>
    <lineage>
        <taxon>Eukaryota</taxon>
        <taxon>Haptista</taxon>
        <taxon>Haptophyta</taxon>
        <taxon>Prymnesiophyceae</taxon>
        <taxon>Coccolithales</taxon>
        <taxon>Calcidiscaceae</taxon>
        <taxon>Calcidiscus</taxon>
    </lineage>
</organism>
<evidence type="ECO:0000313" key="3">
    <source>
        <dbReference type="EMBL" id="CAD8554185.1"/>
    </source>
</evidence>
<evidence type="ECO:0000259" key="2">
    <source>
        <dbReference type="PROSITE" id="PS50106"/>
    </source>
</evidence>
<feature type="region of interest" description="Disordered" evidence="1">
    <location>
        <begin position="247"/>
        <end position="296"/>
    </location>
</feature>
<proteinExistence type="predicted"/>
<dbReference type="AlphaFoldDB" id="A0A7S0JLN4"/>
<evidence type="ECO:0000256" key="1">
    <source>
        <dbReference type="SAM" id="MobiDB-lite"/>
    </source>
</evidence>
<dbReference type="SMART" id="SM00228">
    <property type="entry name" value="PDZ"/>
    <property type="match status" value="1"/>
</dbReference>
<reference evidence="3" key="1">
    <citation type="submission" date="2021-01" db="EMBL/GenBank/DDBJ databases">
        <authorList>
            <person name="Corre E."/>
            <person name="Pelletier E."/>
            <person name="Niang G."/>
            <person name="Scheremetjew M."/>
            <person name="Finn R."/>
            <person name="Kale V."/>
            <person name="Holt S."/>
            <person name="Cochrane G."/>
            <person name="Meng A."/>
            <person name="Brown T."/>
            <person name="Cohen L."/>
        </authorList>
    </citation>
    <scope>NUCLEOTIDE SEQUENCE</scope>
    <source>
        <strain evidence="3">RCC1130</strain>
    </source>
</reference>
<dbReference type="EMBL" id="HBER01058998">
    <property type="protein sequence ID" value="CAD8554185.1"/>
    <property type="molecule type" value="Transcribed_RNA"/>
</dbReference>
<dbReference type="InterPro" id="IPR041489">
    <property type="entry name" value="PDZ_6"/>
</dbReference>
<dbReference type="PROSITE" id="PS50106">
    <property type="entry name" value="PDZ"/>
    <property type="match status" value="1"/>
</dbReference>
<gene>
    <name evidence="3" type="ORF">CLEP1334_LOCUS29476</name>
</gene>
<sequence>MAWRGRSRPQQNVTAPSISLSDLSLGKQRLNADTPPTCFDVFVRRGIDNRGPSPKIVSLGIKLIGSRVAYILRGSPAERAKLQPFDLVVAVDGVRLEAGHSLAEAVKHKRAPTLTIERPAVGAWTMLAQYIVDTSCPLWLGAAMACASGDTDAVLANVHRMMDGGIEWASRPYNDADICTMHLLAAAELGVQIGLPLEPLPVAIGMNLIEFALELGHSEMVACLLQLGHSEGAPQGSRLPHVAHHAELQPPSARPSGKGKGKCHQRSPSGGACSSAGTDSASSSDWSGSLYGSFSS</sequence>
<protein>
    <recommendedName>
        <fullName evidence="2">PDZ domain-containing protein</fullName>
    </recommendedName>
</protein>
<name>A0A7S0JLN4_9EUKA</name>
<dbReference type="SUPFAM" id="SSF50156">
    <property type="entry name" value="PDZ domain-like"/>
    <property type="match status" value="1"/>
</dbReference>
<feature type="compositionally biased region" description="Low complexity" evidence="1">
    <location>
        <begin position="269"/>
        <end position="296"/>
    </location>
</feature>
<dbReference type="Gene3D" id="2.30.42.10">
    <property type="match status" value="1"/>
</dbReference>
<feature type="domain" description="PDZ" evidence="2">
    <location>
        <begin position="40"/>
        <end position="107"/>
    </location>
</feature>
<dbReference type="InterPro" id="IPR036034">
    <property type="entry name" value="PDZ_sf"/>
</dbReference>
<dbReference type="InterPro" id="IPR001478">
    <property type="entry name" value="PDZ"/>
</dbReference>
<dbReference type="Pfam" id="PF17820">
    <property type="entry name" value="PDZ_6"/>
    <property type="match status" value="1"/>
</dbReference>
<accession>A0A7S0JLN4</accession>